<evidence type="ECO:0000259" key="5">
    <source>
        <dbReference type="PROSITE" id="PS50883"/>
    </source>
</evidence>
<dbReference type="InterPro" id="IPR035965">
    <property type="entry name" value="PAS-like_dom_sf"/>
</dbReference>
<dbReference type="Pfam" id="PF00990">
    <property type="entry name" value="GGDEF"/>
    <property type="match status" value="1"/>
</dbReference>
<dbReference type="SMART" id="SM00448">
    <property type="entry name" value="REC"/>
    <property type="match status" value="1"/>
</dbReference>
<feature type="domain" description="Response regulatory" evidence="3">
    <location>
        <begin position="7"/>
        <end position="123"/>
    </location>
</feature>
<gene>
    <name evidence="7" type="ORF">A2V92_01845</name>
</gene>
<dbReference type="InterPro" id="IPR000014">
    <property type="entry name" value="PAS"/>
</dbReference>
<dbReference type="SUPFAM" id="SSF55073">
    <property type="entry name" value="Nucleotide cyclase"/>
    <property type="match status" value="1"/>
</dbReference>
<dbReference type="Gene3D" id="3.40.50.2300">
    <property type="match status" value="1"/>
</dbReference>
<dbReference type="SUPFAM" id="SSF55785">
    <property type="entry name" value="PYP-like sensor domain (PAS domain)"/>
    <property type="match status" value="1"/>
</dbReference>
<dbReference type="CDD" id="cd01949">
    <property type="entry name" value="GGDEF"/>
    <property type="match status" value="1"/>
</dbReference>
<dbReference type="SMART" id="SM00052">
    <property type="entry name" value="EAL"/>
    <property type="match status" value="1"/>
</dbReference>
<dbReference type="Proteomes" id="UP000179344">
    <property type="component" value="Unassembled WGS sequence"/>
</dbReference>
<dbReference type="SMART" id="SM00267">
    <property type="entry name" value="GGDEF"/>
    <property type="match status" value="1"/>
</dbReference>
<name>A0A1F6TA66_9PROT</name>
<evidence type="ECO:0000259" key="3">
    <source>
        <dbReference type="PROSITE" id="PS50110"/>
    </source>
</evidence>
<evidence type="ECO:0008006" key="9">
    <source>
        <dbReference type="Google" id="ProtNLM"/>
    </source>
</evidence>
<dbReference type="Gene3D" id="3.20.20.450">
    <property type="entry name" value="EAL domain"/>
    <property type="match status" value="1"/>
</dbReference>
<evidence type="ECO:0000259" key="4">
    <source>
        <dbReference type="PROSITE" id="PS50112"/>
    </source>
</evidence>
<dbReference type="SUPFAM" id="SSF52172">
    <property type="entry name" value="CheY-like"/>
    <property type="match status" value="1"/>
</dbReference>
<dbReference type="GO" id="GO:0000160">
    <property type="term" value="P:phosphorelay signal transduction system"/>
    <property type="evidence" value="ECO:0007669"/>
    <property type="project" value="InterPro"/>
</dbReference>
<accession>A0A1F6TA66</accession>
<dbReference type="PROSITE" id="PS50883">
    <property type="entry name" value="EAL"/>
    <property type="match status" value="1"/>
</dbReference>
<comment type="caution">
    <text evidence="1">Lacks conserved residue(s) required for the propagation of feature annotation.</text>
</comment>
<dbReference type="CDD" id="cd00156">
    <property type="entry name" value="REC"/>
    <property type="match status" value="1"/>
</dbReference>
<dbReference type="InterPro" id="IPR035919">
    <property type="entry name" value="EAL_sf"/>
</dbReference>
<dbReference type="NCBIfam" id="TIGR00254">
    <property type="entry name" value="GGDEF"/>
    <property type="match status" value="1"/>
</dbReference>
<dbReference type="AlphaFoldDB" id="A0A1F6TA66"/>
<feature type="compositionally biased region" description="Low complexity" evidence="2">
    <location>
        <begin position="427"/>
        <end position="452"/>
    </location>
</feature>
<dbReference type="InterPro" id="IPR001633">
    <property type="entry name" value="EAL_dom"/>
</dbReference>
<dbReference type="EMBL" id="MFST01000168">
    <property type="protein sequence ID" value="OGI41966.1"/>
    <property type="molecule type" value="Genomic_DNA"/>
</dbReference>
<dbReference type="PROSITE" id="PS50110">
    <property type="entry name" value="RESPONSE_REGULATORY"/>
    <property type="match status" value="1"/>
</dbReference>
<organism evidence="7 8">
    <name type="scientific">Candidatus Muproteobacteria bacterium RBG_16_65_31</name>
    <dbReference type="NCBI Taxonomy" id="1817759"/>
    <lineage>
        <taxon>Bacteria</taxon>
        <taxon>Pseudomonadati</taxon>
        <taxon>Pseudomonadota</taxon>
        <taxon>Candidatus Muproteobacteria</taxon>
    </lineage>
</organism>
<dbReference type="Pfam" id="PF13426">
    <property type="entry name" value="PAS_9"/>
    <property type="match status" value="1"/>
</dbReference>
<protein>
    <recommendedName>
        <fullName evidence="9">Diguanylate cyclase</fullName>
    </recommendedName>
</protein>
<dbReference type="InterPro" id="IPR000160">
    <property type="entry name" value="GGDEF_dom"/>
</dbReference>
<evidence type="ECO:0000313" key="7">
    <source>
        <dbReference type="EMBL" id="OGI41966.1"/>
    </source>
</evidence>
<feature type="domain" description="EAL" evidence="5">
    <location>
        <begin position="462"/>
        <end position="715"/>
    </location>
</feature>
<dbReference type="InterPro" id="IPR001789">
    <property type="entry name" value="Sig_transdc_resp-reg_receiver"/>
</dbReference>
<dbReference type="PROSITE" id="PS50112">
    <property type="entry name" value="PAS"/>
    <property type="match status" value="1"/>
</dbReference>
<dbReference type="Gene3D" id="3.30.450.20">
    <property type="entry name" value="PAS domain"/>
    <property type="match status" value="1"/>
</dbReference>
<dbReference type="PANTHER" id="PTHR44757:SF2">
    <property type="entry name" value="BIOFILM ARCHITECTURE MAINTENANCE PROTEIN MBAA"/>
    <property type="match status" value="1"/>
</dbReference>
<dbReference type="PANTHER" id="PTHR44757">
    <property type="entry name" value="DIGUANYLATE CYCLASE DGCP"/>
    <property type="match status" value="1"/>
</dbReference>
<sequence length="731" mass="79709">MDKKILRLLIVDDSPDEAELVVAALRKAGYTLKNQRLQDLAGVKTALEKGQWDAVVTEFALPRFDAQVVLDLMKQAGLDIPFLVFTRKIQDADLMKIMRAGAHDVVLKEHPARLAPAVERELQVADLRRAHREALQKIKETESKHSAVIESSREAFCYCQDGMHMDANTAYLAMFGYASKEELTGIPVMNLIDKSDQPRFKEFIRKSVSQKTGESQEFLAVKQGGAKFQVEISAAPVTISGESCTQIVFNDVSKRKAFESRLQYLSQHDPLTGLYNRHHFLQELNKAVDRAKQGNGAAGVLYIDLNQIKKINNLCGHAAGDKFLLKSVRLLRDKLGEKTVLSRFSGDEFAALLHDVNEKQLKETVAALSKALRESTFIESGQTFKGDAAIGHALMDKSAENANKVLTQAHTICEQMKARAAPAAPAAAAAPAPSTPAAARAAVPDPPAAVVEKPPEPEAPAASPWRERLKKALEHDEFELAYEPVVNLHGDQAEYYEIQVRLAGADGKPVTAAEFMPEAIKTGQCADIDHWTVRAAVAALAALHQERRQASFFIGVQATAFKDAKFLPLVQQQLREAGVKPECLVFECDEAAVLAHGADAVAFAKAIKSSGCRFAVDNFGKDLDALKKFRDLPFDFLKIDGALAHNMARDSVIQASLKAILDVSRALGKKTVAKSVESAECLAVLWNLGVDYVQGGYFQPGDSGVNYGSGGEATLTSDAAPRWATTTNRRG</sequence>
<dbReference type="Gene3D" id="3.30.70.270">
    <property type="match status" value="1"/>
</dbReference>
<evidence type="ECO:0000256" key="1">
    <source>
        <dbReference type="PROSITE-ProRule" id="PRU00169"/>
    </source>
</evidence>
<evidence type="ECO:0000313" key="8">
    <source>
        <dbReference type="Proteomes" id="UP000179344"/>
    </source>
</evidence>
<reference evidence="7 8" key="1">
    <citation type="journal article" date="2016" name="Nat. Commun.">
        <title>Thousands of microbial genomes shed light on interconnected biogeochemical processes in an aquifer system.</title>
        <authorList>
            <person name="Anantharaman K."/>
            <person name="Brown C.T."/>
            <person name="Hug L.A."/>
            <person name="Sharon I."/>
            <person name="Castelle C.J."/>
            <person name="Probst A.J."/>
            <person name="Thomas B.C."/>
            <person name="Singh A."/>
            <person name="Wilkins M.J."/>
            <person name="Karaoz U."/>
            <person name="Brodie E.L."/>
            <person name="Williams K.H."/>
            <person name="Hubbard S.S."/>
            <person name="Banfield J.F."/>
        </authorList>
    </citation>
    <scope>NUCLEOTIDE SEQUENCE [LARGE SCALE GENOMIC DNA]</scope>
</reference>
<proteinExistence type="predicted"/>
<dbReference type="CDD" id="cd00130">
    <property type="entry name" value="PAS"/>
    <property type="match status" value="1"/>
</dbReference>
<dbReference type="InterPro" id="IPR011006">
    <property type="entry name" value="CheY-like_superfamily"/>
</dbReference>
<dbReference type="Pfam" id="PF00072">
    <property type="entry name" value="Response_reg"/>
    <property type="match status" value="1"/>
</dbReference>
<dbReference type="SUPFAM" id="SSF141868">
    <property type="entry name" value="EAL domain-like"/>
    <property type="match status" value="1"/>
</dbReference>
<feature type="domain" description="GGDEF" evidence="6">
    <location>
        <begin position="296"/>
        <end position="429"/>
    </location>
</feature>
<evidence type="ECO:0000256" key="2">
    <source>
        <dbReference type="SAM" id="MobiDB-lite"/>
    </source>
</evidence>
<dbReference type="InterPro" id="IPR043128">
    <property type="entry name" value="Rev_trsase/Diguanyl_cyclase"/>
</dbReference>
<comment type="caution">
    <text evidence="7">The sequence shown here is derived from an EMBL/GenBank/DDBJ whole genome shotgun (WGS) entry which is preliminary data.</text>
</comment>
<feature type="region of interest" description="Disordered" evidence="2">
    <location>
        <begin position="427"/>
        <end position="464"/>
    </location>
</feature>
<dbReference type="SMART" id="SM00091">
    <property type="entry name" value="PAS"/>
    <property type="match status" value="1"/>
</dbReference>
<dbReference type="CDD" id="cd01948">
    <property type="entry name" value="EAL"/>
    <property type="match status" value="1"/>
</dbReference>
<evidence type="ECO:0000259" key="6">
    <source>
        <dbReference type="PROSITE" id="PS50887"/>
    </source>
</evidence>
<dbReference type="InterPro" id="IPR029787">
    <property type="entry name" value="Nucleotide_cyclase"/>
</dbReference>
<dbReference type="Pfam" id="PF00563">
    <property type="entry name" value="EAL"/>
    <property type="match status" value="1"/>
</dbReference>
<feature type="domain" description="PAS" evidence="4">
    <location>
        <begin position="141"/>
        <end position="211"/>
    </location>
</feature>
<dbReference type="PROSITE" id="PS50887">
    <property type="entry name" value="GGDEF"/>
    <property type="match status" value="1"/>
</dbReference>
<dbReference type="NCBIfam" id="TIGR00229">
    <property type="entry name" value="sensory_box"/>
    <property type="match status" value="1"/>
</dbReference>
<dbReference type="InterPro" id="IPR052155">
    <property type="entry name" value="Biofilm_reg_signaling"/>
</dbReference>